<evidence type="ECO:0000313" key="3">
    <source>
        <dbReference type="Ensembl" id="ENSDLAP00005031969.1"/>
    </source>
</evidence>
<dbReference type="Proteomes" id="UP000694389">
    <property type="component" value="Unassembled WGS sequence"/>
</dbReference>
<accession>A0A8C4FE91</accession>
<keyword evidence="1" id="KW-1133">Transmembrane helix</keyword>
<keyword evidence="1" id="KW-0812">Transmembrane</keyword>
<name>A0A8C4FE91_DICLA</name>
<feature type="signal peptide" evidence="2">
    <location>
        <begin position="1"/>
        <end position="24"/>
    </location>
</feature>
<reference evidence="3" key="1">
    <citation type="submission" date="2025-08" db="UniProtKB">
        <authorList>
            <consortium name="Ensembl"/>
        </authorList>
    </citation>
    <scope>IDENTIFICATION</scope>
</reference>
<dbReference type="Ensembl" id="ENSDLAT00005034122.2">
    <property type="protein sequence ID" value="ENSDLAP00005031969.1"/>
    <property type="gene ID" value="ENSDLAG00005014345.2"/>
</dbReference>
<proteinExistence type="predicted"/>
<keyword evidence="4" id="KW-1185">Reference proteome</keyword>
<evidence type="ECO:0000256" key="1">
    <source>
        <dbReference type="SAM" id="Phobius"/>
    </source>
</evidence>
<reference evidence="3" key="2">
    <citation type="submission" date="2025-09" db="UniProtKB">
        <authorList>
            <consortium name="Ensembl"/>
        </authorList>
    </citation>
    <scope>IDENTIFICATION</scope>
</reference>
<dbReference type="AlphaFoldDB" id="A0A8C4FE91"/>
<evidence type="ECO:0000256" key="2">
    <source>
        <dbReference type="SAM" id="SignalP"/>
    </source>
</evidence>
<evidence type="ECO:0000313" key="4">
    <source>
        <dbReference type="Proteomes" id="UP000694389"/>
    </source>
</evidence>
<evidence type="ECO:0008006" key="5">
    <source>
        <dbReference type="Google" id="ProtNLM"/>
    </source>
</evidence>
<keyword evidence="1" id="KW-0472">Membrane</keyword>
<keyword evidence="2" id="KW-0732">Signal</keyword>
<feature type="chain" id="PRO_5034144123" description="Secreted protein" evidence="2">
    <location>
        <begin position="25"/>
        <end position="128"/>
    </location>
</feature>
<protein>
    <recommendedName>
        <fullName evidence="5">Secreted protein</fullName>
    </recommendedName>
</protein>
<feature type="transmembrane region" description="Helical" evidence="1">
    <location>
        <begin position="89"/>
        <end position="108"/>
    </location>
</feature>
<organism evidence="3 4">
    <name type="scientific">Dicentrarchus labrax</name>
    <name type="common">European seabass</name>
    <name type="synonym">Morone labrax</name>
    <dbReference type="NCBI Taxonomy" id="13489"/>
    <lineage>
        <taxon>Eukaryota</taxon>
        <taxon>Metazoa</taxon>
        <taxon>Chordata</taxon>
        <taxon>Craniata</taxon>
        <taxon>Vertebrata</taxon>
        <taxon>Euteleostomi</taxon>
        <taxon>Actinopterygii</taxon>
        <taxon>Neopterygii</taxon>
        <taxon>Teleostei</taxon>
        <taxon>Neoteleostei</taxon>
        <taxon>Acanthomorphata</taxon>
        <taxon>Eupercaria</taxon>
        <taxon>Moronidae</taxon>
        <taxon>Dicentrarchus</taxon>
    </lineage>
</organism>
<sequence length="128" mass="14400">MCFGGRTGFLHLFLLCLITGLCFTAVQPPFPSQEVHTLSNMQRYTHTRANKDSYTHRCTHKACQHTLKLSASIFSPQNPSNSHLPPPSLPVLFLSSPSCCFSIVLYFSSPYNLVFSHRSLSHFRLLSP</sequence>